<reference evidence="2" key="1">
    <citation type="submission" date="2018-05" db="EMBL/GenBank/DDBJ databases">
        <title>Draft genome of Mucuna pruriens seed.</title>
        <authorList>
            <person name="Nnadi N.E."/>
            <person name="Vos R."/>
            <person name="Hasami M.H."/>
            <person name="Devisetty U.K."/>
            <person name="Aguiy J.C."/>
        </authorList>
    </citation>
    <scope>NUCLEOTIDE SEQUENCE [LARGE SCALE GENOMIC DNA]</scope>
    <source>
        <strain evidence="2">JCA_2017</strain>
    </source>
</reference>
<dbReference type="InterPro" id="IPR008930">
    <property type="entry name" value="Terpenoid_cyclase/PrenylTrfase"/>
</dbReference>
<dbReference type="STRING" id="157652.A0A371F9Y2"/>
<comment type="cofactor">
    <cofactor evidence="1">
        <name>Mg(2+)</name>
        <dbReference type="ChEBI" id="CHEBI:18420"/>
    </cofactor>
</comment>
<accession>A0A371F9Y2</accession>
<dbReference type="Gene3D" id="1.10.600.10">
    <property type="entry name" value="Farnesyl Diphosphate Synthase"/>
    <property type="match status" value="1"/>
</dbReference>
<name>A0A371F9Y2_MUCPR</name>
<dbReference type="InterPro" id="IPR008949">
    <property type="entry name" value="Isoprenoid_synthase_dom_sf"/>
</dbReference>
<evidence type="ECO:0000313" key="2">
    <source>
        <dbReference type="EMBL" id="RDX75096.1"/>
    </source>
</evidence>
<proteinExistence type="predicted"/>
<dbReference type="SUPFAM" id="SSF48239">
    <property type="entry name" value="Terpenoid cyclases/Protein prenyltransferases"/>
    <property type="match status" value="1"/>
</dbReference>
<evidence type="ECO:0000256" key="1">
    <source>
        <dbReference type="ARBA" id="ARBA00001946"/>
    </source>
</evidence>
<organism evidence="2 3">
    <name type="scientific">Mucuna pruriens</name>
    <name type="common">Velvet bean</name>
    <name type="synonym">Dolichos pruriens</name>
    <dbReference type="NCBI Taxonomy" id="157652"/>
    <lineage>
        <taxon>Eukaryota</taxon>
        <taxon>Viridiplantae</taxon>
        <taxon>Streptophyta</taxon>
        <taxon>Embryophyta</taxon>
        <taxon>Tracheophyta</taxon>
        <taxon>Spermatophyta</taxon>
        <taxon>Magnoliopsida</taxon>
        <taxon>eudicotyledons</taxon>
        <taxon>Gunneridae</taxon>
        <taxon>Pentapetalae</taxon>
        <taxon>rosids</taxon>
        <taxon>fabids</taxon>
        <taxon>Fabales</taxon>
        <taxon>Fabaceae</taxon>
        <taxon>Papilionoideae</taxon>
        <taxon>50 kb inversion clade</taxon>
        <taxon>NPAAA clade</taxon>
        <taxon>indigoferoid/millettioid clade</taxon>
        <taxon>Phaseoleae</taxon>
        <taxon>Mucuna</taxon>
    </lineage>
</organism>
<dbReference type="Proteomes" id="UP000257109">
    <property type="component" value="Unassembled WGS sequence"/>
</dbReference>
<dbReference type="AlphaFoldDB" id="A0A371F9Y2"/>
<sequence length="85" mass="9623">MSLPAPTQDAVSDLRPPCASFAPSIWRDTFLQYASDESMEANDNVELQAQLLKKEVQMMFQSSPNQNVTKKLNFINLVQHFGISY</sequence>
<dbReference type="OrthoDB" id="1877784at2759"/>
<protein>
    <submittedName>
        <fullName evidence="2">(-)-germacrene D synthase</fullName>
    </submittedName>
</protein>
<comment type="caution">
    <text evidence="2">The sequence shown here is derived from an EMBL/GenBank/DDBJ whole genome shotgun (WGS) entry which is preliminary data.</text>
</comment>
<evidence type="ECO:0000313" key="3">
    <source>
        <dbReference type="Proteomes" id="UP000257109"/>
    </source>
</evidence>
<feature type="non-terminal residue" evidence="2">
    <location>
        <position position="1"/>
    </location>
</feature>
<dbReference type="EMBL" id="QJKJ01009949">
    <property type="protein sequence ID" value="RDX75096.1"/>
    <property type="molecule type" value="Genomic_DNA"/>
</dbReference>
<gene>
    <name evidence="2" type="ORF">CR513_45070</name>
</gene>
<keyword evidence="3" id="KW-1185">Reference proteome</keyword>